<dbReference type="Gene3D" id="3.80.10.10">
    <property type="entry name" value="Ribonuclease Inhibitor"/>
    <property type="match status" value="2"/>
</dbReference>
<evidence type="ECO:0000313" key="1">
    <source>
        <dbReference type="EMBL" id="KAJ4459725.1"/>
    </source>
</evidence>
<comment type="caution">
    <text evidence="1">The sequence shown here is derived from an EMBL/GenBank/DDBJ whole genome shotgun (WGS) entry which is preliminary data.</text>
</comment>
<dbReference type="EMBL" id="JAPMOS010000017">
    <property type="protein sequence ID" value="KAJ4459725.1"/>
    <property type="molecule type" value="Genomic_DNA"/>
</dbReference>
<dbReference type="Proteomes" id="UP001141327">
    <property type="component" value="Unassembled WGS sequence"/>
</dbReference>
<proteinExistence type="predicted"/>
<accession>A0ABQ8UQA4</accession>
<organism evidence="1 2">
    <name type="scientific">Paratrimastix pyriformis</name>
    <dbReference type="NCBI Taxonomy" id="342808"/>
    <lineage>
        <taxon>Eukaryota</taxon>
        <taxon>Metamonada</taxon>
        <taxon>Preaxostyla</taxon>
        <taxon>Paratrimastigidae</taxon>
        <taxon>Paratrimastix</taxon>
    </lineage>
</organism>
<protein>
    <submittedName>
        <fullName evidence="1">Uncharacterized protein</fullName>
    </submittedName>
</protein>
<keyword evidence="2" id="KW-1185">Reference proteome</keyword>
<sequence length="579" mass="62027">MSGFSNHDRIALGGVCRVWASSSHLLCNFSVSARETSDSLRSLFVRYPHLHHVDFNCTFADEETAAPLCDVLRCRDCQLDHISLPWASDVGLTRILEALAEQARAGCARPLASLDLSCVPGLKPGDMQVTGLAEYLRATSALRRLDLSHRSLYGEWDETLAALCGHPSLEELVLVSTARPRQPAACPVSLGPLFAAAPSALRKLRVGGDHELVVLTPELEANRTLEELQLDQWPEEKEQVFRLLTRNQGLRTLRFRPAYFAPKITIEDILAGLGTNGTLRQLTVAPTTSSGLRLGAMLSGMLTTNRALTRLSLMVALAERDDLALVWTAIGAHPALEWLTLKQSGGLPWDVVAGDIAAGLLAAAPSPPFPPSSQSTKGVSVTYLSFSFPNGHGGAALRQSRSLRRLNLSRAVRPTPDGGCRRLMDALLGGGTALATLTLRRVDLAQWDGGVCPQCPLVALRLGSNCLTACAFRALAGWMAGSPTLAEADLHDNGGLGAEVTKLLGLLGRSTVCRVRRLDVSGCGLTDYGLVAWVSELAAGGARRPVSWVRVGPTAGLTVAQQKTLERCARDEGVDLIIR</sequence>
<name>A0ABQ8UQA4_9EUKA</name>
<dbReference type="PANTHER" id="PTHR47679">
    <property type="entry name" value="PROTEIN TORNADO 1"/>
    <property type="match status" value="1"/>
</dbReference>
<evidence type="ECO:0000313" key="2">
    <source>
        <dbReference type="Proteomes" id="UP001141327"/>
    </source>
</evidence>
<dbReference type="SUPFAM" id="SSF52047">
    <property type="entry name" value="RNI-like"/>
    <property type="match status" value="2"/>
</dbReference>
<reference evidence="1" key="1">
    <citation type="journal article" date="2022" name="bioRxiv">
        <title>Genomics of Preaxostyla Flagellates Illuminates Evolutionary Transitions and the Path Towards Mitochondrial Loss.</title>
        <authorList>
            <person name="Novak L.V.F."/>
            <person name="Treitli S.C."/>
            <person name="Pyrih J."/>
            <person name="Halakuc P."/>
            <person name="Pipaliya S.V."/>
            <person name="Vacek V."/>
            <person name="Brzon O."/>
            <person name="Soukal P."/>
            <person name="Eme L."/>
            <person name="Dacks J.B."/>
            <person name="Karnkowska A."/>
            <person name="Elias M."/>
            <person name="Hampl V."/>
        </authorList>
    </citation>
    <scope>NUCLEOTIDE SEQUENCE</scope>
    <source>
        <strain evidence="1">RCP-MX</strain>
    </source>
</reference>
<dbReference type="PANTHER" id="PTHR47679:SF1">
    <property type="entry name" value="PROTEIN TORNADO 1"/>
    <property type="match status" value="1"/>
</dbReference>
<dbReference type="InterPro" id="IPR032675">
    <property type="entry name" value="LRR_dom_sf"/>
</dbReference>
<gene>
    <name evidence="1" type="ORF">PAPYR_4114</name>
</gene>